<organism evidence="1 2">
    <name type="scientific">Digitaria exilis</name>
    <dbReference type="NCBI Taxonomy" id="1010633"/>
    <lineage>
        <taxon>Eukaryota</taxon>
        <taxon>Viridiplantae</taxon>
        <taxon>Streptophyta</taxon>
        <taxon>Embryophyta</taxon>
        <taxon>Tracheophyta</taxon>
        <taxon>Spermatophyta</taxon>
        <taxon>Magnoliopsida</taxon>
        <taxon>Liliopsida</taxon>
        <taxon>Poales</taxon>
        <taxon>Poaceae</taxon>
        <taxon>PACMAD clade</taxon>
        <taxon>Panicoideae</taxon>
        <taxon>Panicodae</taxon>
        <taxon>Paniceae</taxon>
        <taxon>Anthephorinae</taxon>
        <taxon>Digitaria</taxon>
    </lineage>
</organism>
<protein>
    <recommendedName>
        <fullName evidence="3">DUF4220 domain-containing protein</fullName>
    </recommendedName>
</protein>
<evidence type="ECO:0000313" key="2">
    <source>
        <dbReference type="Proteomes" id="UP000636709"/>
    </source>
</evidence>
<dbReference type="EMBL" id="JACEFO010002210">
    <property type="protein sequence ID" value="KAF8672987.1"/>
    <property type="molecule type" value="Genomic_DNA"/>
</dbReference>
<dbReference type="PANTHER" id="PTHR31325">
    <property type="entry name" value="OS01G0798800 PROTEIN-RELATED"/>
    <property type="match status" value="1"/>
</dbReference>
<dbReference type="PROSITE" id="PS51257">
    <property type="entry name" value="PROKAR_LIPOPROTEIN"/>
    <property type="match status" value="1"/>
</dbReference>
<reference evidence="1" key="1">
    <citation type="submission" date="2020-07" db="EMBL/GenBank/DDBJ databases">
        <title>Genome sequence and genetic diversity analysis of an under-domesticated orphan crop, white fonio (Digitaria exilis).</title>
        <authorList>
            <person name="Bennetzen J.L."/>
            <person name="Chen S."/>
            <person name="Ma X."/>
            <person name="Wang X."/>
            <person name="Yssel A.E.J."/>
            <person name="Chaluvadi S.R."/>
            <person name="Johnson M."/>
            <person name="Gangashetty P."/>
            <person name="Hamidou F."/>
            <person name="Sanogo M.D."/>
            <person name="Zwaenepoel A."/>
            <person name="Wallace J."/>
            <person name="Van De Peer Y."/>
            <person name="Van Deynze A."/>
        </authorList>
    </citation>
    <scope>NUCLEOTIDE SEQUENCE</scope>
    <source>
        <tissue evidence="1">Leaves</tissue>
    </source>
</reference>
<evidence type="ECO:0008006" key="3">
    <source>
        <dbReference type="Google" id="ProtNLM"/>
    </source>
</evidence>
<dbReference type="OrthoDB" id="659172at2759"/>
<gene>
    <name evidence="1" type="ORF">HU200_049055</name>
</gene>
<accession>A0A835ARR1</accession>
<proteinExistence type="predicted"/>
<evidence type="ECO:0000313" key="1">
    <source>
        <dbReference type="EMBL" id="KAF8672987.1"/>
    </source>
</evidence>
<sequence>MASKKKHWILTSIAAFMGCEDYLDPLWCLKPYKSSSAITELVRGYIETWKSEHRKEAAVDNRGHWTLKKQLGCDVNEMLRESIQKPFDESVLLWHLATEFCYSEGNSNTGSAATSNSRVISNYMVYLLFINPEMLMTGTRPSLFRDEYERLNGMLPDGEPTQELGEAELAKKIIQKLKGGAKDTCVADDASSLSGEEELCIAEDAWALSEELMKLCKDDDEKNMWAVIEGVWVEMLCFSASRCRGYLHAKSLGKGGEYLSYIWLLLWVTGIKTLSEKTQRTPELPKQQGDKPVTPVIGVKERDEDTVTPVIGDEIV</sequence>
<name>A0A835ARR1_9POAL</name>
<dbReference type="InterPro" id="IPR007658">
    <property type="entry name" value="DUF594"/>
</dbReference>
<dbReference type="Pfam" id="PF04578">
    <property type="entry name" value="DUF594"/>
    <property type="match status" value="1"/>
</dbReference>
<keyword evidence="2" id="KW-1185">Reference proteome</keyword>
<comment type="caution">
    <text evidence="1">The sequence shown here is derived from an EMBL/GenBank/DDBJ whole genome shotgun (WGS) entry which is preliminary data.</text>
</comment>
<dbReference type="Proteomes" id="UP000636709">
    <property type="component" value="Unassembled WGS sequence"/>
</dbReference>
<dbReference type="AlphaFoldDB" id="A0A835ARR1"/>